<evidence type="ECO:0000313" key="2">
    <source>
        <dbReference type="EMBL" id="WYJ89553.1"/>
    </source>
</evidence>
<accession>A0A242K2P3</accession>
<dbReference type="EMBL" id="NGMM01000006">
    <property type="protein sequence ID" value="OTP12663.1"/>
    <property type="molecule type" value="Genomic_DNA"/>
</dbReference>
<reference evidence="1" key="1">
    <citation type="submission" date="2017-05" db="EMBL/GenBank/DDBJ databases">
        <title>The Genome Sequence of Enterococcus sp. 9E7_DIV0242.</title>
        <authorList>
            <consortium name="The Broad Institute Genomics Platform"/>
            <consortium name="The Broad Institute Genomic Center for Infectious Diseases"/>
            <person name="Earl A."/>
            <person name="Manson A."/>
            <person name="Schwartman J."/>
            <person name="Gilmore M."/>
            <person name="Abouelleil A."/>
            <person name="Cao P."/>
            <person name="Chapman S."/>
            <person name="Cusick C."/>
            <person name="Shea T."/>
            <person name="Young S."/>
            <person name="Neafsey D."/>
            <person name="Nusbaum C."/>
            <person name="Birren B."/>
        </authorList>
    </citation>
    <scope>NUCLEOTIDE SEQUENCE [LARGE SCALE GENOMIC DNA]</scope>
    <source>
        <strain evidence="1">9E7_DIV0242</strain>
    </source>
</reference>
<reference evidence="2" key="3">
    <citation type="submission" date="2024-03" db="EMBL/GenBank/DDBJ databases">
        <title>The Genome Sequence of Enterococcus sp. DIV0242b.</title>
        <authorList>
            <consortium name="The Broad Institute Genomics Platform"/>
            <consortium name="The Broad Institute Microbial Omics Core"/>
            <consortium name="The Broad Institute Genomic Center for Infectious Diseases"/>
            <person name="Earl A."/>
            <person name="Manson A."/>
            <person name="Gilmore M."/>
            <person name="Schwartman J."/>
            <person name="Shea T."/>
            <person name="Abouelleil A."/>
            <person name="Cao P."/>
            <person name="Chapman S."/>
            <person name="Cusick C."/>
            <person name="Young S."/>
            <person name="Neafsey D."/>
            <person name="Nusbaum C."/>
            <person name="Birren B."/>
        </authorList>
    </citation>
    <scope>NUCLEOTIDE SEQUENCE</scope>
    <source>
        <strain evidence="2">9E7_DIV0242</strain>
    </source>
</reference>
<dbReference type="EMBL" id="CP147247">
    <property type="protein sequence ID" value="WYJ89553.1"/>
    <property type="molecule type" value="Genomic_DNA"/>
</dbReference>
<name>A0A242K2P3_9ENTE</name>
<sequence>MKQPSICNSNQQKPSLPEFCDDGLWEVPVDSLSDIKQANRDHAYILPDNTLWVLSHDGKRFIQLNLQGGSGGGQPTQIENSDGLINVSGSGTYAVHLDLDKEKLKNTLAVDVLSDEVKQHVSDRDIHVTVAEKATWNDKQNKLIAGENITILDDVISSTDSQKVTDHLNNVNIHVTATEKAEWYAKQNALIAGEYVTISDSQEIRAEGLSHELPIVRYFDWDSYGESVVTIRLEGNTSNIFEVRFNNEHIKGTYQSWNFMTEYKFDLSSIFPQGKYISIHKINSGLILWKYDLRNAIPDWENDTPLSVGYIKNKPDLSKKQDTLESGVNIKTINGQSVLGTGDITISGGSGEKVFIVNKLNPLEDASYSTNIDHISVNLSKTSRNEWLLTVTNNHTEQATVAYHFSAFYSTALQTGGNTSSLITLNTGETSPILDVDNLGLGYGSAKLSVYEHYIHVHYSSTQESNYYKVVSLLDKSMSEWHLLSYIEKII</sequence>
<evidence type="ECO:0000313" key="1">
    <source>
        <dbReference type="EMBL" id="OTP12663.1"/>
    </source>
</evidence>
<keyword evidence="3" id="KW-1185">Reference proteome</keyword>
<dbReference type="AlphaFoldDB" id="A0A242K2P3"/>
<reference evidence="2" key="2">
    <citation type="submission" date="2017-05" db="EMBL/GenBank/DDBJ databases">
        <authorList>
            <consortium name="The Broad Institute Genomics Platform"/>
            <consortium name="The Broad Institute Genomic Center for Infectious Diseases"/>
            <person name="Earl A."/>
            <person name="Manson A."/>
            <person name="Schwartman J."/>
            <person name="Gilmore M."/>
            <person name="Abouelleil A."/>
            <person name="Cao P."/>
            <person name="Chapman S."/>
            <person name="Cusick C."/>
            <person name="Shea T."/>
            <person name="Young S."/>
            <person name="Neafsey D."/>
            <person name="Nusbaum C."/>
            <person name="Birren B."/>
        </authorList>
    </citation>
    <scope>NUCLEOTIDE SEQUENCE</scope>
    <source>
        <strain evidence="2">9E7_DIV0242</strain>
    </source>
</reference>
<proteinExistence type="predicted"/>
<organism evidence="1">
    <name type="scientific">Candidatus Enterococcus clewellii</name>
    <dbReference type="NCBI Taxonomy" id="1834193"/>
    <lineage>
        <taxon>Bacteria</taxon>
        <taxon>Bacillati</taxon>
        <taxon>Bacillota</taxon>
        <taxon>Bacilli</taxon>
        <taxon>Lactobacillales</taxon>
        <taxon>Enterococcaceae</taxon>
        <taxon>Enterococcus</taxon>
    </lineage>
</organism>
<gene>
    <name evidence="2" type="ORF">A5888_001275</name>
    <name evidence="1" type="ORF">A5888_003241</name>
</gene>
<dbReference type="Proteomes" id="UP000195141">
    <property type="component" value="Chromosome"/>
</dbReference>
<protein>
    <submittedName>
        <fullName evidence="1">Uncharacterized protein</fullName>
    </submittedName>
</protein>
<dbReference type="OrthoDB" id="2182267at2"/>
<evidence type="ECO:0000313" key="3">
    <source>
        <dbReference type="Proteomes" id="UP000195141"/>
    </source>
</evidence>
<dbReference type="RefSeq" id="WP_086350253.1">
    <property type="nucleotide sequence ID" value="NZ_CP147247.1"/>
</dbReference>